<dbReference type="Proteomes" id="UP000245942">
    <property type="component" value="Unassembled WGS sequence"/>
</dbReference>
<keyword evidence="9" id="KW-1185">Reference proteome</keyword>
<comment type="similarity">
    <text evidence="1">Belongs to the peptidase S28 family.</text>
</comment>
<evidence type="ECO:0000256" key="6">
    <source>
        <dbReference type="SAM" id="MobiDB-lite"/>
    </source>
</evidence>
<sequence>MRSSFFILLLPLLACYFPVQAIQPLFKYHASLSGWHRHRDSTVQKAALTTESLPPGIHQGTFTQPLDHFDGTTNLTFEQRYWYHTRYYKAPHLRTSSRSAQPEPVPIFVLEGGETSGANRLSYLDHGIVDILAKATGGIPVVLEHRYYGTSYPPRHAFGKGQKWTVDELRWLNNRQAEEDSARFVNSLKGAFAGVNEDLSASNQPVISYGGSYAGARAAHLRTGHPNDFWGAIASSAVTAALEDFPQYTYGIARGNNVTSIQAIQAAIVAIDRIIAPDGKYSTVTQKKGVASTKEQQKFLKLVNLEGLSDLTDFAEILMNPLGDYQSVNWDDALSPPMWTGFLRHMASNPDTMSFKALKALAHDLDLSSSLPDEALRLLDYVRSNYIDPCRNEGTDKGADDCLAQDWENFIEADHLTVGKAWSFQVCTQWGYFITAPAVSRPNEDPASPTTFAPASGPKLISSLLDLKRTSEVCRKGFPDGEHFKMPSRPDLGDVNSRGAFSIEMDRLAFVDGEFDPWREATPHSETFAFGGARPNTLTRPFILIPNATHHWDENGRRPQSSPGGHEGPGHYVFHQSKSQMPFEAHEGGLQDAGLAATERPDSVLPPDYIQRTHDMLIEGVRSWIEDWKKEKGSKDSARVRSRRR</sequence>
<dbReference type="PANTHER" id="PTHR11010:SF117">
    <property type="entry name" value="SERINE PROTEASE 16"/>
    <property type="match status" value="1"/>
</dbReference>
<feature type="region of interest" description="Disordered" evidence="6">
    <location>
        <begin position="551"/>
        <end position="574"/>
    </location>
</feature>
<evidence type="ECO:0008006" key="10">
    <source>
        <dbReference type="Google" id="ProtNLM"/>
    </source>
</evidence>
<dbReference type="AlphaFoldDB" id="A0A316UA50"/>
<dbReference type="Gene3D" id="3.40.50.1820">
    <property type="entry name" value="alpha/beta hydrolase"/>
    <property type="match status" value="2"/>
</dbReference>
<feature type="chain" id="PRO_5016263803" description="Peptidase S28" evidence="7">
    <location>
        <begin position="22"/>
        <end position="645"/>
    </location>
</feature>
<proteinExistence type="inferred from homology"/>
<evidence type="ECO:0000256" key="5">
    <source>
        <dbReference type="ARBA" id="ARBA00023180"/>
    </source>
</evidence>
<evidence type="ECO:0000313" key="9">
    <source>
        <dbReference type="Proteomes" id="UP000245942"/>
    </source>
</evidence>
<evidence type="ECO:0000256" key="7">
    <source>
        <dbReference type="SAM" id="SignalP"/>
    </source>
</evidence>
<organism evidence="8 9">
    <name type="scientific">Pseudomicrostroma glucosiphilum</name>
    <dbReference type="NCBI Taxonomy" id="1684307"/>
    <lineage>
        <taxon>Eukaryota</taxon>
        <taxon>Fungi</taxon>
        <taxon>Dikarya</taxon>
        <taxon>Basidiomycota</taxon>
        <taxon>Ustilaginomycotina</taxon>
        <taxon>Exobasidiomycetes</taxon>
        <taxon>Microstromatales</taxon>
        <taxon>Microstromatales incertae sedis</taxon>
        <taxon>Pseudomicrostroma</taxon>
    </lineage>
</organism>
<dbReference type="OrthoDB" id="2130629at2759"/>
<dbReference type="InterPro" id="IPR008758">
    <property type="entry name" value="Peptidase_S28"/>
</dbReference>
<keyword evidence="4" id="KW-0378">Hydrolase</keyword>
<dbReference type="PANTHER" id="PTHR11010">
    <property type="entry name" value="PROTEASE S28 PRO-X CARBOXYPEPTIDASE-RELATED"/>
    <property type="match status" value="1"/>
</dbReference>
<dbReference type="GeneID" id="37016089"/>
<dbReference type="GO" id="GO:0008239">
    <property type="term" value="F:dipeptidyl-peptidase activity"/>
    <property type="evidence" value="ECO:0007669"/>
    <property type="project" value="TreeGrafter"/>
</dbReference>
<dbReference type="GO" id="GO:0006508">
    <property type="term" value="P:proteolysis"/>
    <property type="evidence" value="ECO:0007669"/>
    <property type="project" value="UniProtKB-KW"/>
</dbReference>
<evidence type="ECO:0000256" key="2">
    <source>
        <dbReference type="ARBA" id="ARBA00022670"/>
    </source>
</evidence>
<protein>
    <recommendedName>
        <fullName evidence="10">Peptidase S28</fullName>
    </recommendedName>
</protein>
<dbReference type="GO" id="GO:0070008">
    <property type="term" value="F:serine-type exopeptidase activity"/>
    <property type="evidence" value="ECO:0007669"/>
    <property type="project" value="InterPro"/>
</dbReference>
<dbReference type="InterPro" id="IPR029058">
    <property type="entry name" value="AB_hydrolase_fold"/>
</dbReference>
<evidence type="ECO:0000256" key="4">
    <source>
        <dbReference type="ARBA" id="ARBA00022801"/>
    </source>
</evidence>
<accession>A0A316UA50</accession>
<keyword evidence="5" id="KW-0325">Glycoprotein</keyword>
<evidence type="ECO:0000313" key="8">
    <source>
        <dbReference type="EMBL" id="PWN19895.1"/>
    </source>
</evidence>
<evidence type="ECO:0000256" key="1">
    <source>
        <dbReference type="ARBA" id="ARBA00011079"/>
    </source>
</evidence>
<name>A0A316UA50_9BASI</name>
<dbReference type="RefSeq" id="XP_025347055.1">
    <property type="nucleotide sequence ID" value="XM_025494355.1"/>
</dbReference>
<keyword evidence="3 7" id="KW-0732">Signal</keyword>
<keyword evidence="2" id="KW-0645">Protease</keyword>
<dbReference type="SUPFAM" id="SSF53474">
    <property type="entry name" value="alpha/beta-Hydrolases"/>
    <property type="match status" value="1"/>
</dbReference>
<evidence type="ECO:0000256" key="3">
    <source>
        <dbReference type="ARBA" id="ARBA00022729"/>
    </source>
</evidence>
<feature type="signal peptide" evidence="7">
    <location>
        <begin position="1"/>
        <end position="21"/>
    </location>
</feature>
<dbReference type="Pfam" id="PF05577">
    <property type="entry name" value="Peptidase_S28"/>
    <property type="match status" value="1"/>
</dbReference>
<reference evidence="8 9" key="1">
    <citation type="journal article" date="2018" name="Mol. Biol. Evol.">
        <title>Broad Genomic Sampling Reveals a Smut Pathogenic Ancestry of the Fungal Clade Ustilaginomycotina.</title>
        <authorList>
            <person name="Kijpornyongpan T."/>
            <person name="Mondo S.J."/>
            <person name="Barry K."/>
            <person name="Sandor L."/>
            <person name="Lee J."/>
            <person name="Lipzen A."/>
            <person name="Pangilinan J."/>
            <person name="LaButti K."/>
            <person name="Hainaut M."/>
            <person name="Henrissat B."/>
            <person name="Grigoriev I.V."/>
            <person name="Spatafora J.W."/>
            <person name="Aime M.C."/>
        </authorList>
    </citation>
    <scope>NUCLEOTIDE SEQUENCE [LARGE SCALE GENOMIC DNA]</scope>
    <source>
        <strain evidence="8 9">MCA 4718</strain>
    </source>
</reference>
<dbReference type="EMBL" id="KZ819329">
    <property type="protein sequence ID" value="PWN19895.1"/>
    <property type="molecule type" value="Genomic_DNA"/>
</dbReference>
<gene>
    <name evidence="8" type="ORF">BCV69DRAFT_299656</name>
</gene>